<dbReference type="EMBL" id="JAOF01000001">
    <property type="protein sequence ID" value="EUA46339.1"/>
    <property type="molecule type" value="Genomic_DNA"/>
</dbReference>
<dbReference type="PROSITE" id="PS50977">
    <property type="entry name" value="HTH_TETR_2"/>
    <property type="match status" value="1"/>
</dbReference>
<keyword evidence="1" id="KW-0805">Transcription regulation</keyword>
<keyword evidence="2 4" id="KW-0238">DNA-binding</keyword>
<comment type="caution">
    <text evidence="6">The sequence shown here is derived from an EMBL/GenBank/DDBJ whole genome shotgun (WGS) entry which is preliminary data.</text>
</comment>
<evidence type="ECO:0000259" key="5">
    <source>
        <dbReference type="PROSITE" id="PS50977"/>
    </source>
</evidence>
<dbReference type="PANTHER" id="PTHR30055">
    <property type="entry name" value="HTH-TYPE TRANSCRIPTIONAL REGULATOR RUTR"/>
    <property type="match status" value="1"/>
</dbReference>
<dbReference type="InterPro" id="IPR001647">
    <property type="entry name" value="HTH_TetR"/>
</dbReference>
<dbReference type="InterPro" id="IPR009057">
    <property type="entry name" value="Homeodomain-like_sf"/>
</dbReference>
<evidence type="ECO:0000313" key="7">
    <source>
        <dbReference type="Proteomes" id="UP000020103"/>
    </source>
</evidence>
<dbReference type="Proteomes" id="UP000020103">
    <property type="component" value="Unassembled WGS sequence"/>
</dbReference>
<reference evidence="6 7" key="1">
    <citation type="submission" date="2013-12" db="EMBL/GenBank/DDBJ databases">
        <authorList>
            <person name="Madinger N."/>
            <person name="Lenaerts A."/>
            <person name="Ordway D."/>
            <person name="DeGroote M.A."/>
            <person name="Parker T."/>
            <person name="Sizemore C."/>
            <person name="Tallon L.J."/>
            <person name="Sadzewicz L.K."/>
            <person name="Sengamalay N."/>
            <person name="Fraser C.M."/>
            <person name="Hine E."/>
            <person name="Shefchek K.A."/>
            <person name="Das S.P."/>
            <person name="Tettelin H."/>
        </authorList>
    </citation>
    <scope>NUCLEOTIDE SEQUENCE [LARGE SCALE GENOMIC DNA]</scope>
    <source>
        <strain evidence="6 7">21</strain>
    </source>
</reference>
<organism evidence="6 7">
    <name type="scientific">Mycobacteroides abscessus 21</name>
    <dbReference type="NCBI Taxonomy" id="1299324"/>
    <lineage>
        <taxon>Bacteria</taxon>
        <taxon>Bacillati</taxon>
        <taxon>Actinomycetota</taxon>
        <taxon>Actinomycetes</taxon>
        <taxon>Mycobacteriales</taxon>
        <taxon>Mycobacteriaceae</taxon>
        <taxon>Mycobacteroides</taxon>
        <taxon>Mycobacteroides abscessus</taxon>
    </lineage>
</organism>
<dbReference type="InterPro" id="IPR050109">
    <property type="entry name" value="HTH-type_TetR-like_transc_reg"/>
</dbReference>
<evidence type="ECO:0000256" key="3">
    <source>
        <dbReference type="ARBA" id="ARBA00023163"/>
    </source>
</evidence>
<gene>
    <name evidence="6" type="ORF">I543_3890</name>
</gene>
<evidence type="ECO:0000256" key="4">
    <source>
        <dbReference type="PROSITE-ProRule" id="PRU00335"/>
    </source>
</evidence>
<evidence type="ECO:0000256" key="2">
    <source>
        <dbReference type="ARBA" id="ARBA00023125"/>
    </source>
</evidence>
<dbReference type="PANTHER" id="PTHR30055:SF234">
    <property type="entry name" value="HTH-TYPE TRANSCRIPTIONAL REGULATOR BETI"/>
    <property type="match status" value="1"/>
</dbReference>
<dbReference type="AlphaFoldDB" id="A0A829Q194"/>
<dbReference type="SUPFAM" id="SSF46689">
    <property type="entry name" value="Homeodomain-like"/>
    <property type="match status" value="1"/>
</dbReference>
<protein>
    <submittedName>
        <fullName evidence="6">Bacterial regulatory s, tetR family protein</fullName>
    </submittedName>
</protein>
<sequence length="243" mass="26813">MPRVVKHPELRRTELLDLAMTLFLERGYERVSLNDLIATSGMSKGAFYHYFSSKEALVSALAARSADQAFEALRPVFEAQGRGALERLNSGLRAGYEVKMALGAPESIGAMASMMRPENQSLLRRISAIWEDRFRPVLTEVIAQGVAEGVFDTFDPEGVGDMIQGLAATMGTAVQRIIAARMRRRGRGRSTLPCCVSVFTVLPPTGYSDCPTARSRCWTATKSRRWLPCSRPALAGRDDIQVR</sequence>
<evidence type="ECO:0000313" key="6">
    <source>
        <dbReference type="EMBL" id="EUA46339.1"/>
    </source>
</evidence>
<dbReference type="PRINTS" id="PR00455">
    <property type="entry name" value="HTHTETR"/>
</dbReference>
<evidence type="ECO:0000256" key="1">
    <source>
        <dbReference type="ARBA" id="ARBA00023015"/>
    </source>
</evidence>
<feature type="domain" description="HTH tetR-type" evidence="5">
    <location>
        <begin position="9"/>
        <end position="69"/>
    </location>
</feature>
<dbReference type="InterPro" id="IPR036271">
    <property type="entry name" value="Tet_transcr_reg_TetR-rel_C_sf"/>
</dbReference>
<dbReference type="SUPFAM" id="SSF48498">
    <property type="entry name" value="Tetracyclin repressor-like, C-terminal domain"/>
    <property type="match status" value="1"/>
</dbReference>
<dbReference type="GO" id="GO:0000976">
    <property type="term" value="F:transcription cis-regulatory region binding"/>
    <property type="evidence" value="ECO:0007669"/>
    <property type="project" value="TreeGrafter"/>
</dbReference>
<dbReference type="Gene3D" id="1.10.357.10">
    <property type="entry name" value="Tetracycline Repressor, domain 2"/>
    <property type="match status" value="1"/>
</dbReference>
<dbReference type="Pfam" id="PF00440">
    <property type="entry name" value="TetR_N"/>
    <property type="match status" value="1"/>
</dbReference>
<accession>A0A829Q194</accession>
<keyword evidence="3" id="KW-0804">Transcription</keyword>
<dbReference type="GO" id="GO:0003700">
    <property type="term" value="F:DNA-binding transcription factor activity"/>
    <property type="evidence" value="ECO:0007669"/>
    <property type="project" value="TreeGrafter"/>
</dbReference>
<proteinExistence type="predicted"/>
<feature type="DNA-binding region" description="H-T-H motif" evidence="4">
    <location>
        <begin position="32"/>
        <end position="51"/>
    </location>
</feature>
<name>A0A829Q194_9MYCO</name>